<dbReference type="PROSITE" id="PS50008">
    <property type="entry name" value="PIPLC_Y_DOMAIN"/>
    <property type="match status" value="1"/>
</dbReference>
<comment type="subcellular location">
    <subcellularLocation>
        <location evidence="1">Cytoplasm</location>
    </subcellularLocation>
</comment>
<feature type="binding site" evidence="12">
    <location>
        <position position="308"/>
    </location>
    <ligand>
        <name>Ca(2+)</name>
        <dbReference type="ChEBI" id="CHEBI:29108"/>
        <label>3</label>
        <note>catalytic</note>
    </ligand>
</feature>
<dbReference type="PROSITE" id="PS50007">
    <property type="entry name" value="PIPLC_X_DOMAIN"/>
    <property type="match status" value="1"/>
</dbReference>
<dbReference type="PROSITE" id="PS50222">
    <property type="entry name" value="EF_HAND_2"/>
    <property type="match status" value="2"/>
</dbReference>
<organism evidence="19 20">
    <name type="scientific">Ciona intestinalis</name>
    <name type="common">Transparent sea squirt</name>
    <name type="synonym">Ascidia intestinalis</name>
    <dbReference type="NCBI Taxonomy" id="7719"/>
    <lineage>
        <taxon>Eukaryota</taxon>
        <taxon>Metazoa</taxon>
        <taxon>Chordata</taxon>
        <taxon>Tunicata</taxon>
        <taxon>Ascidiacea</taxon>
        <taxon>Phlebobranchia</taxon>
        <taxon>Cionidae</taxon>
        <taxon>Ciona</taxon>
    </lineage>
</organism>
<evidence type="ECO:0000256" key="10">
    <source>
        <dbReference type="PIRSR" id="PIRSR628391-1"/>
    </source>
</evidence>
<name>F6Y1R8_CIOIN</name>
<comment type="catalytic activity">
    <reaction evidence="9">
        <text>a 1,2-diacyl-sn-glycero-3-phospho-(1D-myo-inositol-4,5-bisphosphate) + H2O = 1D-myo-inositol 1,4,5-trisphosphate + a 1,2-diacyl-sn-glycerol + H(+)</text>
        <dbReference type="Rhea" id="RHEA:33179"/>
        <dbReference type="ChEBI" id="CHEBI:15377"/>
        <dbReference type="ChEBI" id="CHEBI:15378"/>
        <dbReference type="ChEBI" id="CHEBI:17815"/>
        <dbReference type="ChEBI" id="CHEBI:58456"/>
        <dbReference type="ChEBI" id="CHEBI:203600"/>
        <dbReference type="EC" id="3.1.4.11"/>
    </reaction>
    <physiologicalReaction direction="left-to-right" evidence="9">
        <dbReference type="Rhea" id="RHEA:33180"/>
    </physiologicalReaction>
</comment>
<dbReference type="InterPro" id="IPR017946">
    <property type="entry name" value="PLC-like_Pdiesterase_TIM-brl"/>
</dbReference>
<feature type="active site" evidence="10">
    <location>
        <position position="307"/>
    </location>
</feature>
<feature type="active site" evidence="10">
    <location>
        <position position="352"/>
    </location>
</feature>
<keyword evidence="12" id="KW-0479">Metal-binding</keyword>
<dbReference type="InParanoid" id="F6Y1R8"/>
<evidence type="ECO:0000259" key="18">
    <source>
        <dbReference type="PROSITE" id="PS50222"/>
    </source>
</evidence>
<feature type="binding site" evidence="11">
    <location>
        <position position="436"/>
    </location>
    <ligand>
        <name>substrate</name>
    </ligand>
</feature>
<dbReference type="GO" id="GO:0005886">
    <property type="term" value="C:plasma membrane"/>
    <property type="evidence" value="ECO:0000318"/>
    <property type="project" value="GO_Central"/>
</dbReference>
<dbReference type="AlphaFoldDB" id="F6Y1R8"/>
<protein>
    <recommendedName>
        <fullName evidence="2 14">Phosphoinositide phospholipase C</fullName>
        <ecNumber evidence="2 14">3.1.4.11</ecNumber>
    </recommendedName>
</protein>
<feature type="binding site" evidence="12">
    <location>
        <position position="646"/>
    </location>
    <ligand>
        <name>Ca(2+)</name>
        <dbReference type="ChEBI" id="CHEBI:29108"/>
        <label>4</label>
    </ligand>
</feature>
<sequence>YLSYQQQQFTNGRSLSAMEEGAFFIKVKSAHWRKTRHIELSRDHLNLHISHQSCGKSSFSIVDIKKINEIRIGYQSPIWERLGHHLPDAEQCFSLVIDGREQPLNLVSMTKESAELWTRGLQHLSANLENLDIKGKRLLWVWDCFKTADKDQSGKLSYKEVKKLLDKLNFQATSDYIDRVLKDTDISGDNLLSFDEFSDFFKKISWRPEVERLYKTYCDADLKLQPKELARFLREDQGLNDVTEETAMSLVKSFEPDENLRSTHVMSIYGFMYFLLSPHCDVFNAKERKVHMDMTRPLSHYYIASSHNTYLADDQLIGKSSVECYIRALERGCRCVELDCWDGEDGQPIIYHGYTLTSKIAFADVVEAIRDYAFKTSDYPVILSIENHCSVPQQKKMALIMKETLGDMLLQNPVDPSSHMLPSPEALKGRILVKGKRLKETNEDEEVSDEDEAADVEENGVKKNPSKTNLCKKIKKKPKKIKLSKELSDLVIYAQSRHFHNFPDAKHNSDFRHISSLNEDKAMNLYNSQAEEFSEHNQWQLVRIYPKGTRTNSSNYDPLALWNVGCQIAVALNYQTEDRETHINDALFRRNGGCGYVIKPDCLLTGKFNPSTVTNKSPFAQPSRLQVISAQQLPKPITSKKSDVIDPYVIVSVTGCDVDKQSKTTSVVDDNGFNPTWENDLVITFDVIVPQLAFITFDVMDKDSMGDDDLVGTYTLPYNSIANGYRHVHLGSIGSKPLLPSTLFINVKIQYAVEGGTG</sequence>
<feature type="binding site" evidence="11">
    <location>
        <position position="516"/>
    </location>
    <ligand>
        <name>substrate</name>
    </ligand>
</feature>
<evidence type="ECO:0000256" key="12">
    <source>
        <dbReference type="PIRSR" id="PIRSR628391-3"/>
    </source>
</evidence>
<dbReference type="Gene3D" id="2.30.29.30">
    <property type="entry name" value="Pleckstrin-homology domain (PH domain)/Phosphotyrosine-binding domain (PTB)"/>
    <property type="match status" value="1"/>
</dbReference>
<dbReference type="SUPFAM" id="SSF47473">
    <property type="entry name" value="EF-hand"/>
    <property type="match status" value="1"/>
</dbReference>
<keyword evidence="3" id="KW-0963">Cytoplasm</keyword>
<dbReference type="GeneTree" id="ENSGT00940000167636"/>
<dbReference type="SUPFAM" id="SSF50729">
    <property type="entry name" value="PH domain-like"/>
    <property type="match status" value="1"/>
</dbReference>
<dbReference type="Ensembl" id="ENSCINT00000009407.3">
    <property type="protein sequence ID" value="ENSCINP00000009407.3"/>
    <property type="gene ID" value="ENSCING00000004554.3"/>
</dbReference>
<evidence type="ECO:0000256" key="8">
    <source>
        <dbReference type="ARBA" id="ARBA00023224"/>
    </source>
</evidence>
<keyword evidence="6 14" id="KW-0442">Lipid degradation</keyword>
<dbReference type="InterPro" id="IPR000909">
    <property type="entry name" value="PLipase_C_PInositol-sp_X_dom"/>
</dbReference>
<dbReference type="GO" id="GO:0035556">
    <property type="term" value="P:intracellular signal transduction"/>
    <property type="evidence" value="ECO:0007669"/>
    <property type="project" value="InterPro"/>
</dbReference>
<evidence type="ECO:0000256" key="2">
    <source>
        <dbReference type="ARBA" id="ARBA00012368"/>
    </source>
</evidence>
<dbReference type="GO" id="GO:0005509">
    <property type="term" value="F:calcium ion binding"/>
    <property type="evidence" value="ECO:0007669"/>
    <property type="project" value="InterPro"/>
</dbReference>
<evidence type="ECO:0000256" key="6">
    <source>
        <dbReference type="ARBA" id="ARBA00022963"/>
    </source>
</evidence>
<dbReference type="EMBL" id="EAAA01002849">
    <property type="status" value="NOT_ANNOTATED_CDS"/>
    <property type="molecule type" value="Genomic_DNA"/>
</dbReference>
<dbReference type="InterPro" id="IPR028391">
    <property type="entry name" value="PLC-delta1_cat"/>
</dbReference>
<dbReference type="Gene3D" id="3.20.20.190">
    <property type="entry name" value="Phosphatidylinositol (PI) phosphodiesterase"/>
    <property type="match status" value="1"/>
</dbReference>
<feature type="domain" description="EF-hand" evidence="18">
    <location>
        <begin position="136"/>
        <end position="171"/>
    </location>
</feature>
<feature type="binding site" evidence="12">
    <location>
        <position position="386"/>
    </location>
    <ligand>
        <name>Ca(2+)</name>
        <dbReference type="ChEBI" id="CHEBI:29108"/>
        <label>3</label>
        <note>catalytic</note>
    </ligand>
</feature>
<reference evidence="20" key="1">
    <citation type="journal article" date="2002" name="Science">
        <title>The draft genome of Ciona intestinalis: insights into chordate and vertebrate origins.</title>
        <authorList>
            <person name="Dehal P."/>
            <person name="Satou Y."/>
            <person name="Campbell R.K."/>
            <person name="Chapman J."/>
            <person name="Degnan B."/>
            <person name="De Tomaso A."/>
            <person name="Davidson B."/>
            <person name="Di Gregorio A."/>
            <person name="Gelpke M."/>
            <person name="Goodstein D.M."/>
            <person name="Harafuji N."/>
            <person name="Hastings K.E."/>
            <person name="Ho I."/>
            <person name="Hotta K."/>
            <person name="Huang W."/>
            <person name="Kawashima T."/>
            <person name="Lemaire P."/>
            <person name="Martinez D."/>
            <person name="Meinertzhagen I.A."/>
            <person name="Necula S."/>
            <person name="Nonaka M."/>
            <person name="Putnam N."/>
            <person name="Rash S."/>
            <person name="Saiga H."/>
            <person name="Satake M."/>
            <person name="Terry A."/>
            <person name="Yamada L."/>
            <person name="Wang H.G."/>
            <person name="Awazu S."/>
            <person name="Azumi K."/>
            <person name="Boore J."/>
            <person name="Branno M."/>
            <person name="Chin-Bow S."/>
            <person name="DeSantis R."/>
            <person name="Doyle S."/>
            <person name="Francino P."/>
            <person name="Keys D.N."/>
            <person name="Haga S."/>
            <person name="Hayashi H."/>
            <person name="Hino K."/>
            <person name="Imai K.S."/>
            <person name="Inaba K."/>
            <person name="Kano S."/>
            <person name="Kobayashi K."/>
            <person name="Kobayashi M."/>
            <person name="Lee B.I."/>
            <person name="Makabe K.W."/>
            <person name="Manohar C."/>
            <person name="Matassi G."/>
            <person name="Medina M."/>
            <person name="Mochizuki Y."/>
            <person name="Mount S."/>
            <person name="Morishita T."/>
            <person name="Miura S."/>
            <person name="Nakayama A."/>
            <person name="Nishizaka S."/>
            <person name="Nomoto H."/>
            <person name="Ohta F."/>
            <person name="Oishi K."/>
            <person name="Rigoutsos I."/>
            <person name="Sano M."/>
            <person name="Sasaki A."/>
            <person name="Sasakura Y."/>
            <person name="Shoguchi E."/>
            <person name="Shin-i T."/>
            <person name="Spagnuolo A."/>
            <person name="Stainier D."/>
            <person name="Suzuki M.M."/>
            <person name="Tassy O."/>
            <person name="Takatori N."/>
            <person name="Tokuoka M."/>
            <person name="Yagi K."/>
            <person name="Yoshizaki F."/>
            <person name="Wada S."/>
            <person name="Zhang C."/>
            <person name="Hyatt P.D."/>
            <person name="Larimer F."/>
            <person name="Detter C."/>
            <person name="Doggett N."/>
            <person name="Glavina T."/>
            <person name="Hawkins T."/>
            <person name="Richardson P."/>
            <person name="Lucas S."/>
            <person name="Kohara Y."/>
            <person name="Levine M."/>
            <person name="Satoh N."/>
            <person name="Rokhsar D.S."/>
        </authorList>
    </citation>
    <scope>NUCLEOTIDE SEQUENCE [LARGE SCALE GENOMIC DNA]</scope>
</reference>
<comment type="cofactor">
    <cofactor evidence="12">
        <name>Ca(2+)</name>
        <dbReference type="ChEBI" id="CHEBI:29108"/>
    </cofactor>
    <text evidence="12">Binds 3 Ca(2+) ions per subunit. Two of the Ca(2+) ions are bound to the C2 domain.</text>
</comment>
<proteinExistence type="predicted"/>
<dbReference type="PANTHER" id="PTHR10336:SF209">
    <property type="entry name" value="PHOSPHOINOSITIDE PHOSPHOLIPASE C"/>
    <property type="match status" value="1"/>
</dbReference>
<reference evidence="19" key="3">
    <citation type="submission" date="2025-08" db="UniProtKB">
        <authorList>
            <consortium name="Ensembl"/>
        </authorList>
    </citation>
    <scope>IDENTIFICATION</scope>
</reference>
<evidence type="ECO:0000256" key="7">
    <source>
        <dbReference type="ARBA" id="ARBA00023098"/>
    </source>
</evidence>
<feature type="binding site" evidence="12">
    <location>
        <position position="339"/>
    </location>
    <ligand>
        <name>Ca(2+)</name>
        <dbReference type="ChEBI" id="CHEBI:29108"/>
        <label>3</label>
        <note>catalytic</note>
    </ligand>
</feature>
<dbReference type="PRINTS" id="PR00390">
    <property type="entry name" value="PHPHLIPASEC"/>
</dbReference>
<dbReference type="SUPFAM" id="SSF49562">
    <property type="entry name" value="C2 domain (Calcium/lipid-binding domain, CaLB)"/>
    <property type="match status" value="1"/>
</dbReference>
<gene>
    <name evidence="19" type="primary">LOC100185660</name>
</gene>
<feature type="binding site" evidence="11">
    <location>
        <position position="543"/>
    </location>
    <ligand>
        <name>substrate</name>
    </ligand>
</feature>
<feature type="glycosylation site" description="O-linked (GlcNAc) serine" evidence="13">
    <location>
        <position position="187"/>
    </location>
</feature>
<feature type="binding site" evidence="12">
    <location>
        <position position="703"/>
    </location>
    <ligand>
        <name>Ca(2+)</name>
        <dbReference type="ChEBI" id="CHEBI:29108"/>
        <label>5</label>
    </ligand>
</feature>
<dbReference type="Pfam" id="PF00168">
    <property type="entry name" value="C2"/>
    <property type="match status" value="1"/>
</dbReference>
<evidence type="ECO:0000256" key="3">
    <source>
        <dbReference type="ARBA" id="ARBA00022490"/>
    </source>
</evidence>
<dbReference type="SMART" id="SM00149">
    <property type="entry name" value="PLCYc"/>
    <property type="match status" value="1"/>
</dbReference>
<keyword evidence="8" id="KW-0807">Transducer</keyword>
<dbReference type="OMA" id="RMVAMHA"/>
<dbReference type="SMART" id="SM00148">
    <property type="entry name" value="PLCXc"/>
    <property type="match status" value="1"/>
</dbReference>
<dbReference type="Pfam" id="PF00388">
    <property type="entry name" value="PI-PLC-X"/>
    <property type="match status" value="1"/>
</dbReference>
<dbReference type="InterPro" id="IPR001711">
    <property type="entry name" value="PLipase_C_Pinositol-sp_Y"/>
</dbReference>
<evidence type="ECO:0000256" key="4">
    <source>
        <dbReference type="ARBA" id="ARBA00022801"/>
    </source>
</evidence>
<feature type="binding site" evidence="12">
    <location>
        <position position="337"/>
    </location>
    <ligand>
        <name>Ca(2+)</name>
        <dbReference type="ChEBI" id="CHEBI:29108"/>
        <label>3</label>
        <note>catalytic</note>
    </ligand>
</feature>
<feature type="region of interest" description="Disordered" evidence="15">
    <location>
        <begin position="439"/>
        <end position="461"/>
    </location>
</feature>
<dbReference type="InterPro" id="IPR000008">
    <property type="entry name" value="C2_dom"/>
</dbReference>
<feature type="binding site" evidence="12">
    <location>
        <position position="701"/>
    </location>
    <ligand>
        <name>Ca(2+)</name>
        <dbReference type="ChEBI" id="CHEBI:29108"/>
        <label>5</label>
    </ligand>
</feature>
<dbReference type="CDD" id="cd16202">
    <property type="entry name" value="EFh_PI-PLCdelta"/>
    <property type="match status" value="1"/>
</dbReference>
<dbReference type="InterPro" id="IPR001192">
    <property type="entry name" value="PI-PLC_fam"/>
</dbReference>
<evidence type="ECO:0000313" key="19">
    <source>
        <dbReference type="Ensembl" id="ENSCINP00000009407.3"/>
    </source>
</evidence>
<feature type="domain" description="C2" evidence="16">
    <location>
        <begin position="604"/>
        <end position="732"/>
    </location>
</feature>
<keyword evidence="5 12" id="KW-0106">Calcium</keyword>
<feature type="domain" description="EF-hand" evidence="18">
    <location>
        <begin position="172"/>
        <end position="207"/>
    </location>
</feature>
<evidence type="ECO:0000259" key="17">
    <source>
        <dbReference type="PROSITE" id="PS50008"/>
    </source>
</evidence>
<dbReference type="STRING" id="7719.ENSCINP00000009407"/>
<dbReference type="InterPro" id="IPR011992">
    <property type="entry name" value="EF-hand-dom_pair"/>
</dbReference>
<dbReference type="PROSITE" id="PS50004">
    <property type="entry name" value="C2"/>
    <property type="match status" value="1"/>
</dbReference>
<dbReference type="EC" id="3.1.4.11" evidence="2 14"/>
<evidence type="ECO:0000256" key="9">
    <source>
        <dbReference type="ARBA" id="ARBA00023674"/>
    </source>
</evidence>
<evidence type="ECO:0000256" key="15">
    <source>
        <dbReference type="SAM" id="MobiDB-lite"/>
    </source>
</evidence>
<dbReference type="FunFam" id="2.60.40.150:FF:000509">
    <property type="entry name" value="Phosphoinositide phospholipase C"/>
    <property type="match status" value="1"/>
</dbReference>
<dbReference type="FunFam" id="1.10.238.10:FF:000005">
    <property type="entry name" value="Phosphoinositide phospholipase C"/>
    <property type="match status" value="1"/>
</dbReference>
<feature type="compositionally biased region" description="Acidic residues" evidence="15">
    <location>
        <begin position="442"/>
        <end position="458"/>
    </location>
</feature>
<dbReference type="InterPro" id="IPR002048">
    <property type="entry name" value="EF_hand_dom"/>
</dbReference>
<evidence type="ECO:0000256" key="5">
    <source>
        <dbReference type="ARBA" id="ARBA00022837"/>
    </source>
</evidence>
<dbReference type="GO" id="GO:0004435">
    <property type="term" value="F:phosphatidylinositol-4,5-bisphosphate phospholipase C activity"/>
    <property type="evidence" value="ECO:0000318"/>
    <property type="project" value="GO_Central"/>
</dbReference>
<dbReference type="CDD" id="cd08593">
    <property type="entry name" value="PI-PLCc_delta"/>
    <property type="match status" value="1"/>
</dbReference>
<dbReference type="FunFam" id="2.30.29.30:FF:000910">
    <property type="entry name" value="Phosphoinositide phospholipase C"/>
    <property type="match status" value="1"/>
</dbReference>
<keyword evidence="13" id="KW-0325">Glycoprotein</keyword>
<dbReference type="GO" id="GO:0005737">
    <property type="term" value="C:cytoplasm"/>
    <property type="evidence" value="ECO:0007669"/>
    <property type="project" value="UniProtKB-SubCell"/>
</dbReference>
<feature type="domain" description="PI-PLC Y-box" evidence="17">
    <location>
        <begin position="487"/>
        <end position="603"/>
    </location>
</feature>
<dbReference type="Pfam" id="PF00387">
    <property type="entry name" value="PI-PLC-Y"/>
    <property type="match status" value="1"/>
</dbReference>
<accession>F6Y1R8</accession>
<feature type="binding site" evidence="11">
    <location>
        <position position="434"/>
    </location>
    <ligand>
        <name>substrate</name>
    </ligand>
</feature>
<dbReference type="Pfam" id="PF09279">
    <property type="entry name" value="EF-hand_like"/>
    <property type="match status" value="1"/>
</dbReference>
<reference evidence="19" key="2">
    <citation type="journal article" date="2008" name="Genome Biol.">
        <title>Improved genome assembly and evidence-based global gene model set for the chordate Ciona intestinalis: new insight into intron and operon populations.</title>
        <authorList>
            <person name="Satou Y."/>
            <person name="Mineta K."/>
            <person name="Ogasawara M."/>
            <person name="Sasakura Y."/>
            <person name="Shoguchi E."/>
            <person name="Ueno K."/>
            <person name="Yamada L."/>
            <person name="Matsumoto J."/>
            <person name="Wasserscheid J."/>
            <person name="Dewar K."/>
            <person name="Wiley G.B."/>
            <person name="Macmil S.L."/>
            <person name="Roe B.A."/>
            <person name="Zeller R.W."/>
            <person name="Hastings K.E."/>
            <person name="Lemaire P."/>
            <person name="Lindquist E."/>
            <person name="Endo T."/>
            <person name="Hotta K."/>
            <person name="Inaba K."/>
        </authorList>
    </citation>
    <scope>NUCLEOTIDE SEQUENCE [LARGE SCALE GENOMIC DNA]</scope>
    <source>
        <strain evidence="19">wild type</strain>
    </source>
</reference>
<dbReference type="SMART" id="SM00054">
    <property type="entry name" value="EFh"/>
    <property type="match status" value="2"/>
</dbReference>
<dbReference type="Proteomes" id="UP000008144">
    <property type="component" value="Chromosome 9"/>
</dbReference>
<dbReference type="InterPro" id="IPR018247">
    <property type="entry name" value="EF_Hand_1_Ca_BS"/>
</dbReference>
<dbReference type="SUPFAM" id="SSF51695">
    <property type="entry name" value="PLC-like phosphodiesterases"/>
    <property type="match status" value="1"/>
</dbReference>
<keyword evidence="4 14" id="KW-0378">Hydrolase</keyword>
<evidence type="ECO:0000256" key="11">
    <source>
        <dbReference type="PIRSR" id="PIRSR628391-2"/>
    </source>
</evidence>
<dbReference type="PROSITE" id="PS00018">
    <property type="entry name" value="EF_HAND_1"/>
    <property type="match status" value="2"/>
</dbReference>
<dbReference type="InterPro" id="IPR035892">
    <property type="entry name" value="C2_domain_sf"/>
</dbReference>
<evidence type="ECO:0000259" key="16">
    <source>
        <dbReference type="PROSITE" id="PS50004"/>
    </source>
</evidence>
<dbReference type="InterPro" id="IPR011993">
    <property type="entry name" value="PH-like_dom_sf"/>
</dbReference>
<dbReference type="Gene3D" id="1.10.238.10">
    <property type="entry name" value="EF-hand"/>
    <property type="match status" value="2"/>
</dbReference>
<dbReference type="PANTHER" id="PTHR10336">
    <property type="entry name" value="PHOSPHOINOSITIDE-SPECIFIC PHOSPHOLIPASE C FAMILY PROTEIN"/>
    <property type="match status" value="1"/>
</dbReference>
<evidence type="ECO:0000256" key="1">
    <source>
        <dbReference type="ARBA" id="ARBA00004496"/>
    </source>
</evidence>
<dbReference type="Gene3D" id="2.60.40.150">
    <property type="entry name" value="C2 domain"/>
    <property type="match status" value="1"/>
</dbReference>
<dbReference type="InterPro" id="IPR015359">
    <property type="entry name" value="PLC_EF-hand-like"/>
</dbReference>
<dbReference type="SMART" id="SM00239">
    <property type="entry name" value="C2"/>
    <property type="match status" value="1"/>
</dbReference>
<dbReference type="FunFam" id="3.20.20.190:FF:000039">
    <property type="entry name" value="Phosphoinositide phospholipase C"/>
    <property type="match status" value="1"/>
</dbReference>
<evidence type="ECO:0000256" key="13">
    <source>
        <dbReference type="PIRSR" id="PIRSR628391-4"/>
    </source>
</evidence>
<keyword evidence="7 14" id="KW-0443">Lipid metabolism</keyword>
<keyword evidence="20" id="KW-1185">Reference proteome</keyword>
<evidence type="ECO:0000256" key="14">
    <source>
        <dbReference type="RuleBase" id="RU361133"/>
    </source>
</evidence>
<evidence type="ECO:0000313" key="20">
    <source>
        <dbReference type="Proteomes" id="UP000008144"/>
    </source>
</evidence>
<dbReference type="CDD" id="cd00275">
    <property type="entry name" value="C2_PLC_like"/>
    <property type="match status" value="1"/>
</dbReference>
<reference evidence="19" key="4">
    <citation type="submission" date="2025-09" db="UniProtKB">
        <authorList>
            <consortium name="Ensembl"/>
        </authorList>
    </citation>
    <scope>IDENTIFICATION</scope>
</reference>
<dbReference type="GO" id="GO:0016042">
    <property type="term" value="P:lipid catabolic process"/>
    <property type="evidence" value="ECO:0007669"/>
    <property type="project" value="UniProtKB-KW"/>
</dbReference>